<gene>
    <name evidence="6" type="ORF">BREU_0902</name>
</gene>
<feature type="DNA-binding region" description="H-T-H motif" evidence="4">
    <location>
        <begin position="36"/>
        <end position="55"/>
    </location>
</feature>
<dbReference type="InterPro" id="IPR001647">
    <property type="entry name" value="HTH_TetR"/>
</dbReference>
<organism evidence="6 7">
    <name type="scientific">Bifidobacterium reuteri DSM 23975</name>
    <dbReference type="NCBI Taxonomy" id="1437610"/>
    <lineage>
        <taxon>Bacteria</taxon>
        <taxon>Bacillati</taxon>
        <taxon>Actinomycetota</taxon>
        <taxon>Actinomycetes</taxon>
        <taxon>Bifidobacteriales</taxon>
        <taxon>Bifidobacteriaceae</taxon>
        <taxon>Bifidobacterium</taxon>
    </lineage>
</organism>
<dbReference type="InterPro" id="IPR009057">
    <property type="entry name" value="Homeodomain-like_sf"/>
</dbReference>
<dbReference type="OrthoDB" id="7505659at2"/>
<keyword evidence="7" id="KW-1185">Reference proteome</keyword>
<dbReference type="PROSITE" id="PS50977">
    <property type="entry name" value="HTH_TETR_2"/>
    <property type="match status" value="1"/>
</dbReference>
<name>A0A087CR25_9BIFI</name>
<dbReference type="PANTHER" id="PTHR30055">
    <property type="entry name" value="HTH-TYPE TRANSCRIPTIONAL REGULATOR RUTR"/>
    <property type="match status" value="1"/>
</dbReference>
<dbReference type="Pfam" id="PF00440">
    <property type="entry name" value="TetR_N"/>
    <property type="match status" value="1"/>
</dbReference>
<dbReference type="SUPFAM" id="SSF46689">
    <property type="entry name" value="Homeodomain-like"/>
    <property type="match status" value="1"/>
</dbReference>
<comment type="caution">
    <text evidence="6">The sequence shown here is derived from an EMBL/GenBank/DDBJ whole genome shotgun (WGS) entry which is preliminary data.</text>
</comment>
<keyword evidence="3" id="KW-0804">Transcription</keyword>
<dbReference type="InterPro" id="IPR036271">
    <property type="entry name" value="Tet_transcr_reg_TetR-rel_C_sf"/>
</dbReference>
<evidence type="ECO:0000256" key="4">
    <source>
        <dbReference type="PROSITE-ProRule" id="PRU00335"/>
    </source>
</evidence>
<evidence type="ECO:0000313" key="7">
    <source>
        <dbReference type="Proteomes" id="UP000028984"/>
    </source>
</evidence>
<dbReference type="GO" id="GO:0003700">
    <property type="term" value="F:DNA-binding transcription factor activity"/>
    <property type="evidence" value="ECO:0007669"/>
    <property type="project" value="TreeGrafter"/>
</dbReference>
<dbReference type="PANTHER" id="PTHR30055:SF234">
    <property type="entry name" value="HTH-TYPE TRANSCRIPTIONAL REGULATOR BETI"/>
    <property type="match status" value="1"/>
</dbReference>
<protein>
    <submittedName>
        <fullName evidence="6">Transcriptional regulator</fullName>
    </submittedName>
</protein>
<evidence type="ECO:0000256" key="3">
    <source>
        <dbReference type="ARBA" id="ARBA00023163"/>
    </source>
</evidence>
<keyword evidence="2 4" id="KW-0238">DNA-binding</keyword>
<dbReference type="Gene3D" id="1.10.357.10">
    <property type="entry name" value="Tetracycline Repressor, domain 2"/>
    <property type="match status" value="1"/>
</dbReference>
<sequence length="199" mass="22023">MNDPTPSPAASADDRRSAIIEATVESFGRLGYYGTSLQRIATEVGLTKAGVLHYVGSKEGLLDLALTETYDQQTVDIMATMVTEARPLIAEMWRKVVAVNATRPALVHMFSTLSAEALDPAHPAHDYFARREHDTVANALNINWRVPDGVNVEHLLQAGFSMMDGLQLRWLRSPGQDLAAMWADCEDVLMPLPLWEGYR</sequence>
<dbReference type="GO" id="GO:0000976">
    <property type="term" value="F:transcription cis-regulatory region binding"/>
    <property type="evidence" value="ECO:0007669"/>
    <property type="project" value="TreeGrafter"/>
</dbReference>
<dbReference type="AlphaFoldDB" id="A0A087CR25"/>
<dbReference type="eggNOG" id="COG1309">
    <property type="taxonomic scope" value="Bacteria"/>
</dbReference>
<feature type="domain" description="HTH tetR-type" evidence="5">
    <location>
        <begin position="13"/>
        <end position="73"/>
    </location>
</feature>
<dbReference type="STRING" id="1437610.BREU_0902"/>
<dbReference type="EMBL" id="JGZK01000006">
    <property type="protein sequence ID" value="KFI85725.1"/>
    <property type="molecule type" value="Genomic_DNA"/>
</dbReference>
<evidence type="ECO:0000256" key="2">
    <source>
        <dbReference type="ARBA" id="ARBA00023125"/>
    </source>
</evidence>
<evidence type="ECO:0000256" key="1">
    <source>
        <dbReference type="ARBA" id="ARBA00023015"/>
    </source>
</evidence>
<keyword evidence="1" id="KW-0805">Transcription regulation</keyword>
<dbReference type="Proteomes" id="UP000028984">
    <property type="component" value="Unassembled WGS sequence"/>
</dbReference>
<proteinExistence type="predicted"/>
<dbReference type="InterPro" id="IPR050109">
    <property type="entry name" value="HTH-type_TetR-like_transc_reg"/>
</dbReference>
<dbReference type="RefSeq" id="WP_044088695.1">
    <property type="nucleotide sequence ID" value="NZ_JDUW01000002.1"/>
</dbReference>
<reference evidence="6 7" key="1">
    <citation type="submission" date="2014-03" db="EMBL/GenBank/DDBJ databases">
        <title>Genomics of Bifidobacteria.</title>
        <authorList>
            <person name="Ventura M."/>
            <person name="Milani C."/>
            <person name="Lugli G.A."/>
        </authorList>
    </citation>
    <scope>NUCLEOTIDE SEQUENCE [LARGE SCALE GENOMIC DNA]</scope>
    <source>
        <strain evidence="6 7">DSM 23975</strain>
    </source>
</reference>
<dbReference type="SUPFAM" id="SSF48498">
    <property type="entry name" value="Tetracyclin repressor-like, C-terminal domain"/>
    <property type="match status" value="1"/>
</dbReference>
<evidence type="ECO:0000313" key="6">
    <source>
        <dbReference type="EMBL" id="KFI85725.1"/>
    </source>
</evidence>
<evidence type="ECO:0000259" key="5">
    <source>
        <dbReference type="PROSITE" id="PS50977"/>
    </source>
</evidence>
<accession>A0A087CR25</accession>